<keyword evidence="1" id="KW-0328">Glycosyltransferase</keyword>
<evidence type="ECO:0000313" key="7">
    <source>
        <dbReference type="Proteomes" id="UP000008366"/>
    </source>
</evidence>
<reference evidence="6 7" key="1">
    <citation type="submission" date="2012-08" db="EMBL/GenBank/DDBJ databases">
        <title>Whole genome shotgun sequence of Kineosphaera limosa NBRC 100340.</title>
        <authorList>
            <person name="Yoshida I."/>
            <person name="Isaki S."/>
            <person name="Hosoyama A."/>
            <person name="Tsuchikane K."/>
            <person name="Katsumata H."/>
            <person name="Ando Y."/>
            <person name="Ohji S."/>
            <person name="Hamada M."/>
            <person name="Tamura T."/>
            <person name="Yamazoe A."/>
            <person name="Yamazaki S."/>
            <person name="Fujita N."/>
        </authorList>
    </citation>
    <scope>NUCLEOTIDE SEQUENCE [LARGE SCALE GENOMIC DNA]</scope>
    <source>
        <strain evidence="6 7">NBRC 100340</strain>
    </source>
</reference>
<feature type="region of interest" description="Disordered" evidence="3">
    <location>
        <begin position="388"/>
        <end position="410"/>
    </location>
</feature>
<feature type="domain" description="Spore protein YkvP/CgeB glycosyl transferase-like" evidence="5">
    <location>
        <begin position="233"/>
        <end position="370"/>
    </location>
</feature>
<keyword evidence="2 6" id="KW-0808">Transferase</keyword>
<dbReference type="InterPro" id="IPR015393">
    <property type="entry name" value="DUF1972"/>
</dbReference>
<dbReference type="AlphaFoldDB" id="K6WJR3"/>
<dbReference type="GO" id="GO:0016757">
    <property type="term" value="F:glycosyltransferase activity"/>
    <property type="evidence" value="ECO:0007669"/>
    <property type="project" value="UniProtKB-KW"/>
</dbReference>
<dbReference type="PANTHER" id="PTHR12526:SF510">
    <property type="entry name" value="D-INOSITOL 3-PHOSPHATE GLYCOSYLTRANSFERASE"/>
    <property type="match status" value="1"/>
</dbReference>
<comment type="caution">
    <text evidence="6">The sequence shown here is derived from an EMBL/GenBank/DDBJ whole genome shotgun (WGS) entry which is preliminary data.</text>
</comment>
<dbReference type="OrthoDB" id="9792269at2"/>
<dbReference type="Gene3D" id="3.40.50.2000">
    <property type="entry name" value="Glycogen Phosphorylase B"/>
    <property type="match status" value="2"/>
</dbReference>
<evidence type="ECO:0000256" key="3">
    <source>
        <dbReference type="SAM" id="MobiDB-lite"/>
    </source>
</evidence>
<evidence type="ECO:0000256" key="1">
    <source>
        <dbReference type="ARBA" id="ARBA00022676"/>
    </source>
</evidence>
<evidence type="ECO:0000313" key="6">
    <source>
        <dbReference type="EMBL" id="GAB94031.1"/>
    </source>
</evidence>
<sequence>MSTRTPLDTRPTVRLLGTHGVPAAYGGFETAAEQIGYYLRDRGWRVVVYCQQPGSGQTHTDVWRGMERVHLYEEREGWLGTASFDLASIKHVLAHTGENGPIDVCLTFGYNTGVFNLAQRLRGIPNVINMDGMEWTRRRWGVVKQGILLANERFAGAVGDVLVADHPVIARYLSRHFGARRVTTITYGGVPVHHASTQLVRDLGLEPGGYANVICRPIPENSLVEIVRGWSARHRGMPLVVLGNFTRDDDYHREVLDAAGDEVVFPGAIYDPATVQALRFHSALYLHGHTVGGTNPSLVEAMAAGSAVVAHDNHYNRWVVDAGARFFRTEHDLDDTLTALLADPSERAAMGRASRDRFEAEFTWERIGSQYEEALLRALRRHGHTLTLPSSSAEQHTQHVTTQAHGGVVA</sequence>
<dbReference type="PANTHER" id="PTHR12526">
    <property type="entry name" value="GLYCOSYLTRANSFERASE"/>
    <property type="match status" value="1"/>
</dbReference>
<accession>K6WJR3</accession>
<dbReference type="STRING" id="1184609.KILIM_001_00330"/>
<evidence type="ECO:0000259" key="5">
    <source>
        <dbReference type="Pfam" id="PF13524"/>
    </source>
</evidence>
<evidence type="ECO:0000256" key="2">
    <source>
        <dbReference type="ARBA" id="ARBA00022679"/>
    </source>
</evidence>
<name>K6WJR3_9MICO</name>
<evidence type="ECO:0000259" key="4">
    <source>
        <dbReference type="Pfam" id="PF09314"/>
    </source>
</evidence>
<dbReference type="InterPro" id="IPR055259">
    <property type="entry name" value="YkvP/CgeB_Glyco_trans-like"/>
</dbReference>
<keyword evidence="7" id="KW-1185">Reference proteome</keyword>
<dbReference type="SUPFAM" id="SSF53756">
    <property type="entry name" value="UDP-Glycosyltransferase/glycogen phosphorylase"/>
    <property type="match status" value="1"/>
</dbReference>
<dbReference type="Proteomes" id="UP000008366">
    <property type="component" value="Unassembled WGS sequence"/>
</dbReference>
<feature type="domain" description="DUF1972" evidence="4">
    <location>
        <begin position="12"/>
        <end position="188"/>
    </location>
</feature>
<organism evidence="6 7">
    <name type="scientific">Kineosphaera limosa NBRC 100340</name>
    <dbReference type="NCBI Taxonomy" id="1184609"/>
    <lineage>
        <taxon>Bacteria</taxon>
        <taxon>Bacillati</taxon>
        <taxon>Actinomycetota</taxon>
        <taxon>Actinomycetes</taxon>
        <taxon>Micrococcales</taxon>
        <taxon>Dermatophilaceae</taxon>
        <taxon>Kineosphaera</taxon>
    </lineage>
</organism>
<gene>
    <name evidence="6" type="ORF">KILIM_001_00330</name>
</gene>
<dbReference type="EMBL" id="BAHD01000001">
    <property type="protein sequence ID" value="GAB94031.1"/>
    <property type="molecule type" value="Genomic_DNA"/>
</dbReference>
<feature type="compositionally biased region" description="Polar residues" evidence="3">
    <location>
        <begin position="388"/>
        <end position="404"/>
    </location>
</feature>
<protein>
    <submittedName>
        <fullName evidence="6">Putative glycosyltransferase</fullName>
    </submittedName>
</protein>
<proteinExistence type="predicted"/>
<dbReference type="Pfam" id="PF09314">
    <property type="entry name" value="DUF1972"/>
    <property type="match status" value="1"/>
</dbReference>
<dbReference type="eggNOG" id="COG0438">
    <property type="taxonomic scope" value="Bacteria"/>
</dbReference>
<dbReference type="Pfam" id="PF13524">
    <property type="entry name" value="Glyco_trans_1_2"/>
    <property type="match status" value="1"/>
</dbReference>
<dbReference type="RefSeq" id="WP_006590564.1">
    <property type="nucleotide sequence ID" value="NZ_BAHD01000001.1"/>
</dbReference>